<name>A0A6L5GPN1_9FIRM</name>
<comment type="caution">
    <text evidence="5">The sequence shown here is derived from an EMBL/GenBank/DDBJ whole genome shotgun (WGS) entry which is preliminary data.</text>
</comment>
<evidence type="ECO:0000313" key="5">
    <source>
        <dbReference type="EMBL" id="MQM72241.1"/>
    </source>
</evidence>
<dbReference type="InterPro" id="IPR050313">
    <property type="entry name" value="Carb_Metab_HTH_regulators"/>
</dbReference>
<feature type="coiled-coil region" evidence="3">
    <location>
        <begin position="63"/>
        <end position="90"/>
    </location>
</feature>
<evidence type="ECO:0000259" key="4">
    <source>
        <dbReference type="PROSITE" id="PS51000"/>
    </source>
</evidence>
<dbReference type="PANTHER" id="PTHR30363:SF44">
    <property type="entry name" value="AGA OPERON TRANSCRIPTIONAL REPRESSOR-RELATED"/>
    <property type="match status" value="1"/>
</dbReference>
<keyword evidence="3" id="KW-0175">Coiled coil</keyword>
<evidence type="ECO:0000256" key="2">
    <source>
        <dbReference type="ARBA" id="ARBA00023163"/>
    </source>
</evidence>
<evidence type="ECO:0000313" key="6">
    <source>
        <dbReference type="Proteomes" id="UP000473648"/>
    </source>
</evidence>
<protein>
    <submittedName>
        <fullName evidence="5">DeoR/GlpR transcriptional regulator</fullName>
    </submittedName>
</protein>
<keyword evidence="1" id="KW-0805">Transcription regulation</keyword>
<reference evidence="5" key="1">
    <citation type="journal article" date="2020" name="Appl. Environ. Microbiol.">
        <title>Medium-Chain Fatty Acid Synthesis by 'Candidatus Weimeria bifida' gen. nov., sp. nov., and 'Candidatus Pseudoramibacter fermentans' sp. nov.</title>
        <authorList>
            <person name="Scarborough M.J."/>
            <person name="Myers K.S."/>
            <person name="Donohue T.J."/>
            <person name="Noguera D.R."/>
        </authorList>
    </citation>
    <scope>NUCLEOTIDE SEQUENCE</scope>
    <source>
        <strain evidence="5">EUB1.1</strain>
    </source>
</reference>
<dbReference type="SMART" id="SM01134">
    <property type="entry name" value="DeoRC"/>
    <property type="match status" value="1"/>
</dbReference>
<accession>A0A6L5GPN1</accession>
<evidence type="ECO:0000256" key="1">
    <source>
        <dbReference type="ARBA" id="ARBA00023015"/>
    </source>
</evidence>
<dbReference type="PROSITE" id="PS51000">
    <property type="entry name" value="HTH_DEOR_2"/>
    <property type="match status" value="1"/>
</dbReference>
<dbReference type="InterPro" id="IPR014036">
    <property type="entry name" value="DeoR-like_C"/>
</dbReference>
<sequence length="255" mass="28371">MLPVERRKEILNTLLEEGTVKVSQLAEKYGVGVPTIRRDLKALEGQCGVQLMYGGAYIDGSIANENAIELQLAQKQVEHIEEKRIIAEKAAELVHDGDTIALNSGSTVEFMLDFLQDKKNITILTLSVNVAVRATTMPEITVYMPGGKLRNISGAFVGTYTNDFIKLFNIDKAFLGVMAVSLKKGVTHSSLEEIETNKTLASVSEHCYLVADYSKFDKIAMSKMFDLSLFDAFIIDDKIPQKYIDYAQNNHIKII</sequence>
<dbReference type="GO" id="GO:0003700">
    <property type="term" value="F:DNA-binding transcription factor activity"/>
    <property type="evidence" value="ECO:0007669"/>
    <property type="project" value="InterPro"/>
</dbReference>
<dbReference type="SUPFAM" id="SSF100950">
    <property type="entry name" value="NagB/RpiA/CoA transferase-like"/>
    <property type="match status" value="1"/>
</dbReference>
<dbReference type="Proteomes" id="UP000473648">
    <property type="component" value="Unassembled WGS sequence"/>
</dbReference>
<dbReference type="PANTHER" id="PTHR30363">
    <property type="entry name" value="HTH-TYPE TRANSCRIPTIONAL REGULATOR SRLR-RELATED"/>
    <property type="match status" value="1"/>
</dbReference>
<dbReference type="Gene3D" id="1.10.10.10">
    <property type="entry name" value="Winged helix-like DNA-binding domain superfamily/Winged helix DNA-binding domain"/>
    <property type="match status" value="1"/>
</dbReference>
<keyword evidence="2" id="KW-0804">Transcription</keyword>
<dbReference type="InterPro" id="IPR037171">
    <property type="entry name" value="NagB/RpiA_transferase-like"/>
</dbReference>
<dbReference type="EMBL" id="VOGB01000004">
    <property type="protein sequence ID" value="MQM72241.1"/>
    <property type="molecule type" value="Genomic_DNA"/>
</dbReference>
<feature type="domain" description="HTH deoR-type" evidence="4">
    <location>
        <begin position="3"/>
        <end position="58"/>
    </location>
</feature>
<dbReference type="SUPFAM" id="SSF46785">
    <property type="entry name" value="Winged helix' DNA-binding domain"/>
    <property type="match status" value="1"/>
</dbReference>
<dbReference type="SMART" id="SM00420">
    <property type="entry name" value="HTH_DEOR"/>
    <property type="match status" value="1"/>
</dbReference>
<gene>
    <name evidence="5" type="ORF">FRC53_02180</name>
</gene>
<dbReference type="Pfam" id="PF08220">
    <property type="entry name" value="HTH_DeoR"/>
    <property type="match status" value="1"/>
</dbReference>
<evidence type="ECO:0000256" key="3">
    <source>
        <dbReference type="SAM" id="Coils"/>
    </source>
</evidence>
<keyword evidence="6" id="KW-1185">Reference proteome</keyword>
<proteinExistence type="predicted"/>
<dbReference type="InterPro" id="IPR001034">
    <property type="entry name" value="DeoR_HTH"/>
</dbReference>
<dbReference type="AlphaFoldDB" id="A0A6L5GPN1"/>
<dbReference type="Pfam" id="PF00455">
    <property type="entry name" value="DeoRC"/>
    <property type="match status" value="1"/>
</dbReference>
<dbReference type="Gene3D" id="3.40.50.1360">
    <property type="match status" value="1"/>
</dbReference>
<organism evidence="5 6">
    <name type="scientific">Candidatus Pseudoramibacter fermentans</name>
    <dbReference type="NCBI Taxonomy" id="2594427"/>
    <lineage>
        <taxon>Bacteria</taxon>
        <taxon>Bacillati</taxon>
        <taxon>Bacillota</taxon>
        <taxon>Clostridia</taxon>
        <taxon>Eubacteriales</taxon>
        <taxon>Eubacteriaceae</taxon>
        <taxon>Pseudoramibacter</taxon>
    </lineage>
</organism>
<dbReference type="InterPro" id="IPR036390">
    <property type="entry name" value="WH_DNA-bd_sf"/>
</dbReference>
<dbReference type="InterPro" id="IPR036388">
    <property type="entry name" value="WH-like_DNA-bd_sf"/>
</dbReference>